<name>A0A5N5UM94_9EURY</name>
<evidence type="ECO:0000256" key="1">
    <source>
        <dbReference type="ARBA" id="ARBA00004970"/>
    </source>
</evidence>
<dbReference type="GO" id="GO:0005737">
    <property type="term" value="C:cytoplasm"/>
    <property type="evidence" value="ECO:0007669"/>
    <property type="project" value="TreeGrafter"/>
</dbReference>
<organism evidence="11 12">
    <name type="scientific">Halosegnis rubeus</name>
    <dbReference type="NCBI Taxonomy" id="2212850"/>
    <lineage>
        <taxon>Archaea</taxon>
        <taxon>Methanobacteriati</taxon>
        <taxon>Methanobacteriota</taxon>
        <taxon>Stenosarchaea group</taxon>
        <taxon>Halobacteria</taxon>
        <taxon>Halobacteriales</taxon>
        <taxon>Natronomonadaceae</taxon>
        <taxon>Halosegnis</taxon>
    </lineage>
</organism>
<evidence type="ECO:0000256" key="5">
    <source>
        <dbReference type="ARBA" id="ARBA00022801"/>
    </source>
</evidence>
<dbReference type="OrthoDB" id="9968at2157"/>
<dbReference type="UniPathway" id="UPA00031">
    <property type="reaction ID" value="UER00013"/>
</dbReference>
<dbReference type="Gene3D" id="3.20.20.140">
    <property type="entry name" value="Metal-dependent hydrolases"/>
    <property type="match status" value="1"/>
</dbReference>
<dbReference type="InterPro" id="IPR010140">
    <property type="entry name" value="Histidinol_P_phosphatase_HisJ"/>
</dbReference>
<dbReference type="Pfam" id="PF02811">
    <property type="entry name" value="PHP"/>
    <property type="match status" value="1"/>
</dbReference>
<dbReference type="EC" id="3.1.3.15" evidence="3"/>
<evidence type="ECO:0000259" key="8">
    <source>
        <dbReference type="SMART" id="SM00481"/>
    </source>
</evidence>
<dbReference type="SMART" id="SM00481">
    <property type="entry name" value="POLIIIAc"/>
    <property type="match status" value="1"/>
</dbReference>
<dbReference type="InterPro" id="IPR016195">
    <property type="entry name" value="Pol/histidinol_Pase-like"/>
</dbReference>
<keyword evidence="4" id="KW-0028">Amino-acid biosynthesis</keyword>
<dbReference type="EMBL" id="QMDY01000001">
    <property type="protein sequence ID" value="KAB7520049.1"/>
    <property type="molecule type" value="Genomic_DNA"/>
</dbReference>
<evidence type="ECO:0000313" key="13">
    <source>
        <dbReference type="Proteomes" id="UP000326302"/>
    </source>
</evidence>
<dbReference type="Proteomes" id="UP000326865">
    <property type="component" value="Unassembled WGS sequence"/>
</dbReference>
<evidence type="ECO:0000256" key="3">
    <source>
        <dbReference type="ARBA" id="ARBA00013085"/>
    </source>
</evidence>
<dbReference type="EMBL" id="QKKZ01000001">
    <property type="protein sequence ID" value="KAB7515963.1"/>
    <property type="molecule type" value="Genomic_DNA"/>
</dbReference>
<comment type="caution">
    <text evidence="11">The sequence shown here is derived from an EMBL/GenBank/DDBJ whole genome shotgun (WGS) entry which is preliminary data.</text>
</comment>
<dbReference type="SUPFAM" id="SSF89550">
    <property type="entry name" value="PHP domain-like"/>
    <property type="match status" value="1"/>
</dbReference>
<keyword evidence="14" id="KW-1185">Reference proteome</keyword>
<proteinExistence type="inferred from homology"/>
<dbReference type="RefSeq" id="WP_152119705.1">
    <property type="nucleotide sequence ID" value="NZ_QJOW01000002.1"/>
</dbReference>
<dbReference type="Proteomes" id="UP000326207">
    <property type="component" value="Unassembled WGS sequence"/>
</dbReference>
<dbReference type="GO" id="GO:0004401">
    <property type="term" value="F:histidinol-phosphatase activity"/>
    <property type="evidence" value="ECO:0007669"/>
    <property type="project" value="UniProtKB-EC"/>
</dbReference>
<dbReference type="PANTHER" id="PTHR21039">
    <property type="entry name" value="HISTIDINOL PHOSPHATASE-RELATED"/>
    <property type="match status" value="1"/>
</dbReference>
<dbReference type="PANTHER" id="PTHR21039:SF0">
    <property type="entry name" value="HISTIDINOL-PHOSPHATASE"/>
    <property type="match status" value="1"/>
</dbReference>
<dbReference type="GO" id="GO:0000105">
    <property type="term" value="P:L-histidine biosynthetic process"/>
    <property type="evidence" value="ECO:0007669"/>
    <property type="project" value="UniProtKB-UniPathway"/>
</dbReference>
<evidence type="ECO:0000313" key="11">
    <source>
        <dbReference type="EMBL" id="KAB7520049.1"/>
    </source>
</evidence>
<comment type="similarity">
    <text evidence="2">Belongs to the PHP hydrolase family. HisK subfamily.</text>
</comment>
<accession>A0A5N5UM94</accession>
<comment type="pathway">
    <text evidence="1">Amino-acid biosynthesis; L-histidine biosynthesis; L-histidine from 5-phospho-alpha-D-ribose 1-diphosphate: step 8/9.</text>
</comment>
<comment type="catalytic activity">
    <reaction evidence="7">
        <text>L-histidinol phosphate + H2O = L-histidinol + phosphate</text>
        <dbReference type="Rhea" id="RHEA:14465"/>
        <dbReference type="ChEBI" id="CHEBI:15377"/>
        <dbReference type="ChEBI" id="CHEBI:43474"/>
        <dbReference type="ChEBI" id="CHEBI:57699"/>
        <dbReference type="ChEBI" id="CHEBI:57980"/>
        <dbReference type="EC" id="3.1.3.15"/>
    </reaction>
</comment>
<evidence type="ECO:0000256" key="7">
    <source>
        <dbReference type="ARBA" id="ARBA00049158"/>
    </source>
</evidence>
<dbReference type="EMBL" id="QJOW01000002">
    <property type="protein sequence ID" value="KAB7516824.1"/>
    <property type="molecule type" value="Genomic_DNA"/>
</dbReference>
<evidence type="ECO:0000256" key="2">
    <source>
        <dbReference type="ARBA" id="ARBA00009152"/>
    </source>
</evidence>
<evidence type="ECO:0000313" key="10">
    <source>
        <dbReference type="EMBL" id="KAB7516824.1"/>
    </source>
</evidence>
<accession>A0A5N5UDK5</accession>
<evidence type="ECO:0000256" key="4">
    <source>
        <dbReference type="ARBA" id="ARBA00022605"/>
    </source>
</evidence>
<feature type="domain" description="Polymerase/histidinol phosphatase N-terminal" evidence="8">
    <location>
        <begin position="3"/>
        <end position="89"/>
    </location>
</feature>
<evidence type="ECO:0000313" key="9">
    <source>
        <dbReference type="EMBL" id="KAB7515963.1"/>
    </source>
</evidence>
<dbReference type="AlphaFoldDB" id="A0A5N5UM94"/>
<dbReference type="Proteomes" id="UP000326302">
    <property type="component" value="Unassembled WGS sequence"/>
</dbReference>
<keyword evidence="5" id="KW-0378">Hydrolase</keyword>
<evidence type="ECO:0000256" key="6">
    <source>
        <dbReference type="ARBA" id="ARBA00023102"/>
    </source>
</evidence>
<keyword evidence="6" id="KW-0368">Histidine biosynthesis</keyword>
<protein>
    <recommendedName>
        <fullName evidence="3">histidinol-phosphatase</fullName>
        <ecNumber evidence="3">3.1.3.15</ecNumber>
    </recommendedName>
</protein>
<evidence type="ECO:0000313" key="12">
    <source>
        <dbReference type="Proteomes" id="UP000326207"/>
    </source>
</evidence>
<gene>
    <name evidence="9" type="ORF">DM867_02130</name>
    <name evidence="10" type="ORF">DMP03_05520</name>
    <name evidence="11" type="ORF">DP108_02015</name>
</gene>
<evidence type="ECO:0000313" key="14">
    <source>
        <dbReference type="Proteomes" id="UP000326865"/>
    </source>
</evidence>
<dbReference type="InterPro" id="IPR004013">
    <property type="entry name" value="PHP_dom"/>
</dbReference>
<accession>A0A5N5UBK5</accession>
<sequence length="257" mass="29032">MRCDYHTHTTYSDGSFLGWMVHAAESAGLDAIGITDHCIVSSREGPRHQRENMGFNLDVTYERRRAAIDALNERRDIDVIDGVEMDFHPDDETEIAAFLDEVGFEYAVGSVHEVDGTNVHFEDHFAEQSAAARRDHVTTYFDRLVALIESELFDIAAHVDLIERNSTLRGLATDEQYRRVAEAFTDSRTVPELNAGRVLSEYGEVHPTPQFMEILREEGVEFVFGTDSHDPSEIEPRKEELEKFAATHGVETTTLAL</sequence>
<reference evidence="12 13" key="1">
    <citation type="submission" date="2019-10" db="EMBL/GenBank/DDBJ databases">
        <title>Unraveling microbial dark matter from salterns through culturing: the case of the genus Halosegnis.</title>
        <authorList>
            <person name="Duran-Viseras A."/>
            <person name="Andrei A.-S."/>
            <person name="Vera-Gargallo B."/>
            <person name="Ghai R."/>
            <person name="Sanchez-Porro C."/>
            <person name="Ventosa A."/>
        </authorList>
    </citation>
    <scope>NUCLEOTIDE SEQUENCE [LARGE SCALE GENOMIC DNA]</scope>
    <source>
        <strain evidence="10 13">F17-44</strain>
        <strain evidence="9 14">F18-79</strain>
        <strain evidence="11 12">F19-13</strain>
    </source>
</reference>
<dbReference type="InterPro" id="IPR003141">
    <property type="entry name" value="Pol/His_phosphatase_N"/>
</dbReference>